<feature type="signal peptide" evidence="1">
    <location>
        <begin position="1"/>
        <end position="23"/>
    </location>
</feature>
<dbReference type="Pfam" id="PF05036">
    <property type="entry name" value="SPOR"/>
    <property type="match status" value="1"/>
</dbReference>
<dbReference type="RefSeq" id="WP_227475404.1">
    <property type="nucleotide sequence ID" value="NZ_JAFMPT010000001.1"/>
</dbReference>
<name>A0ABS8EIW4_9FLAO</name>
<accession>A0ABS8EIW4</accession>
<evidence type="ECO:0000313" key="4">
    <source>
        <dbReference type="Proteomes" id="UP000778797"/>
    </source>
</evidence>
<evidence type="ECO:0000313" key="3">
    <source>
        <dbReference type="EMBL" id="MCC1482987.1"/>
    </source>
</evidence>
<dbReference type="InterPro" id="IPR036680">
    <property type="entry name" value="SPOR-like_sf"/>
</dbReference>
<keyword evidence="4" id="KW-1185">Reference proteome</keyword>
<feature type="domain" description="SPOR" evidence="2">
    <location>
        <begin position="52"/>
        <end position="119"/>
    </location>
</feature>
<dbReference type="Gene3D" id="3.30.70.1070">
    <property type="entry name" value="Sporulation related repeat"/>
    <property type="match status" value="1"/>
</dbReference>
<dbReference type="InterPro" id="IPR007730">
    <property type="entry name" value="SPOR-like_dom"/>
</dbReference>
<reference evidence="4" key="2">
    <citation type="submission" date="2023-07" db="EMBL/GenBank/DDBJ databases">
        <title>Genome of Winogradskyella sp. E313.</title>
        <authorList>
            <person name="Zhou Y."/>
        </authorList>
    </citation>
    <scope>NUCLEOTIDE SEQUENCE [LARGE SCALE GENOMIC DNA]</scope>
    <source>
        <strain evidence="4">E313</strain>
    </source>
</reference>
<protein>
    <submittedName>
        <fullName evidence="3">SPOR domain-containing protein</fullName>
    </submittedName>
</protein>
<evidence type="ECO:0000256" key="1">
    <source>
        <dbReference type="SAM" id="SignalP"/>
    </source>
</evidence>
<keyword evidence="1" id="KW-0732">Signal</keyword>
<organism evidence="3 4">
    <name type="scientific">Winogradskyella immobilis</name>
    <dbReference type="NCBI Taxonomy" id="2816852"/>
    <lineage>
        <taxon>Bacteria</taxon>
        <taxon>Pseudomonadati</taxon>
        <taxon>Bacteroidota</taxon>
        <taxon>Flavobacteriia</taxon>
        <taxon>Flavobacteriales</taxon>
        <taxon>Flavobacteriaceae</taxon>
        <taxon>Winogradskyella</taxon>
    </lineage>
</organism>
<reference evidence="4" key="1">
    <citation type="submission" date="2021-03" db="EMBL/GenBank/DDBJ databases">
        <title>Genome of Cognatishimia sp. F0-27.</title>
        <authorList>
            <person name="Ping X."/>
        </authorList>
    </citation>
    <scope>NUCLEOTIDE SEQUENCE [LARGE SCALE GENOMIC DNA]</scope>
    <source>
        <strain evidence="4">E313</strain>
    </source>
</reference>
<gene>
    <name evidence="3" type="ORF">J1C55_00160</name>
</gene>
<comment type="caution">
    <text evidence="3">The sequence shown here is derived from an EMBL/GenBank/DDBJ whole genome shotgun (WGS) entry which is preliminary data.</text>
</comment>
<feature type="chain" id="PRO_5046504915" evidence="1">
    <location>
        <begin position="24"/>
        <end position="129"/>
    </location>
</feature>
<dbReference type="EMBL" id="JAFMPT010000001">
    <property type="protein sequence ID" value="MCC1482987.1"/>
    <property type="molecule type" value="Genomic_DNA"/>
</dbReference>
<sequence length="129" mass="15151">MKQNTLKNLIFLTLLLSSYLVSAQEASVTVIQDKSIDRLLEFKKDLRTLDIYKIQIFSGDRSTAEKTKSEFLQIFKDWKTTMEFNTPNYKIWVGNFRERLEADRALAKIKKEYSGAFIFQPKKDKVSKK</sequence>
<dbReference type="Proteomes" id="UP000778797">
    <property type="component" value="Unassembled WGS sequence"/>
</dbReference>
<evidence type="ECO:0000259" key="2">
    <source>
        <dbReference type="Pfam" id="PF05036"/>
    </source>
</evidence>
<proteinExistence type="predicted"/>